<dbReference type="EMBL" id="BAABJR010000022">
    <property type="protein sequence ID" value="GAA5215527.1"/>
    <property type="molecule type" value="Genomic_DNA"/>
</dbReference>
<evidence type="ECO:0000313" key="4">
    <source>
        <dbReference type="Proteomes" id="UP001499878"/>
    </source>
</evidence>
<dbReference type="RefSeq" id="WP_345636848.1">
    <property type="nucleotide sequence ID" value="NZ_BAABJR010000022.1"/>
</dbReference>
<protein>
    <submittedName>
        <fullName evidence="3">Lipoprotein</fullName>
    </submittedName>
</protein>
<name>A0ABP9TGE6_9ACTN</name>
<keyword evidence="3" id="KW-0449">Lipoprotein</keyword>
<gene>
    <name evidence="3" type="ORF">GCM10023323_64910</name>
</gene>
<evidence type="ECO:0000256" key="1">
    <source>
        <dbReference type="SAM" id="MobiDB-lite"/>
    </source>
</evidence>
<dbReference type="Proteomes" id="UP001499878">
    <property type="component" value="Unassembled WGS sequence"/>
</dbReference>
<evidence type="ECO:0000313" key="3">
    <source>
        <dbReference type="EMBL" id="GAA5215527.1"/>
    </source>
</evidence>
<feature type="signal peptide" evidence="2">
    <location>
        <begin position="1"/>
        <end position="29"/>
    </location>
</feature>
<sequence length="239" mass="25503">MYLEGFVRTKTTTTASAVLSCLLAGTLVAGCGGGGSGGNRSADAMLEDANAAMRALKSVRVDSTSTAAQGGTVTIRLVTDLDSRCTARTALSEGGRLDQIRIGETDYVRPDRAYLRKWKGGTSVTGEQKLWIKKPVDAAQPGDGLSACTRPFVSFGTAKKGRTTRVGDREAVELTVTDKEDKGGAYRFYVATQGKPYLLKAVYKGAEYDTTTSFADFDEPLDIRPPRPAEVVDAEEALK</sequence>
<keyword evidence="2" id="KW-0732">Signal</keyword>
<proteinExistence type="predicted"/>
<evidence type="ECO:0000256" key="2">
    <source>
        <dbReference type="SAM" id="SignalP"/>
    </source>
</evidence>
<comment type="caution">
    <text evidence="3">The sequence shown here is derived from an EMBL/GenBank/DDBJ whole genome shotgun (WGS) entry which is preliminary data.</text>
</comment>
<reference evidence="4" key="1">
    <citation type="journal article" date="2019" name="Int. J. Syst. Evol. Microbiol.">
        <title>The Global Catalogue of Microorganisms (GCM) 10K type strain sequencing project: providing services to taxonomists for standard genome sequencing and annotation.</title>
        <authorList>
            <consortium name="The Broad Institute Genomics Platform"/>
            <consortium name="The Broad Institute Genome Sequencing Center for Infectious Disease"/>
            <person name="Wu L."/>
            <person name="Ma J."/>
        </authorList>
    </citation>
    <scope>NUCLEOTIDE SEQUENCE [LARGE SCALE GENOMIC DNA]</scope>
    <source>
        <strain evidence="4">JCM 18306</strain>
    </source>
</reference>
<organism evidence="3 4">
    <name type="scientific">Streptomyces thinghirensis</name>
    <dbReference type="NCBI Taxonomy" id="551547"/>
    <lineage>
        <taxon>Bacteria</taxon>
        <taxon>Bacillati</taxon>
        <taxon>Actinomycetota</taxon>
        <taxon>Actinomycetes</taxon>
        <taxon>Kitasatosporales</taxon>
        <taxon>Streptomycetaceae</taxon>
        <taxon>Streptomyces</taxon>
    </lineage>
</organism>
<feature type="region of interest" description="Disordered" evidence="1">
    <location>
        <begin position="219"/>
        <end position="239"/>
    </location>
</feature>
<keyword evidence="4" id="KW-1185">Reference proteome</keyword>
<dbReference type="Gene3D" id="2.50.20.20">
    <property type="match status" value="1"/>
</dbReference>
<accession>A0ABP9TGE6</accession>
<feature type="chain" id="PRO_5046535427" evidence="2">
    <location>
        <begin position="30"/>
        <end position="239"/>
    </location>
</feature>